<organism evidence="1 2">
    <name type="scientific">Porites evermanni</name>
    <dbReference type="NCBI Taxonomy" id="104178"/>
    <lineage>
        <taxon>Eukaryota</taxon>
        <taxon>Metazoa</taxon>
        <taxon>Cnidaria</taxon>
        <taxon>Anthozoa</taxon>
        <taxon>Hexacorallia</taxon>
        <taxon>Scleractinia</taxon>
        <taxon>Fungiina</taxon>
        <taxon>Poritidae</taxon>
        <taxon>Porites</taxon>
    </lineage>
</organism>
<evidence type="ECO:0000313" key="1">
    <source>
        <dbReference type="EMBL" id="CAH3155329.1"/>
    </source>
</evidence>
<evidence type="ECO:0000313" key="2">
    <source>
        <dbReference type="Proteomes" id="UP001159427"/>
    </source>
</evidence>
<comment type="caution">
    <text evidence="1">The sequence shown here is derived from an EMBL/GenBank/DDBJ whole genome shotgun (WGS) entry which is preliminary data.</text>
</comment>
<gene>
    <name evidence="1" type="ORF">PEVE_00001682</name>
</gene>
<keyword evidence="2" id="KW-1185">Reference proteome</keyword>
<dbReference type="PANTHER" id="PTHR47018">
    <property type="entry name" value="CXC DOMAIN-CONTAINING PROTEIN-RELATED"/>
    <property type="match status" value="1"/>
</dbReference>
<reference evidence="1 2" key="1">
    <citation type="submission" date="2022-05" db="EMBL/GenBank/DDBJ databases">
        <authorList>
            <consortium name="Genoscope - CEA"/>
            <person name="William W."/>
        </authorList>
    </citation>
    <scope>NUCLEOTIDE SEQUENCE [LARGE SCALE GENOMIC DNA]</scope>
</reference>
<dbReference type="Proteomes" id="UP001159427">
    <property type="component" value="Unassembled WGS sequence"/>
</dbReference>
<proteinExistence type="predicted"/>
<dbReference type="EMBL" id="CALNXI010001097">
    <property type="protein sequence ID" value="CAH3155329.1"/>
    <property type="molecule type" value="Genomic_DNA"/>
</dbReference>
<name>A0ABN8Q1K7_9CNID</name>
<sequence length="372" mass="41354">MPEESHGQSSSKRTRSSMFPQSVKRPVCFFCKESANHGDLRMACTMGIDSRVRSVTHEGSIPQTLLSLVTMILEGPKAKCQSTIKQSQAGLTLAQLLKFNNVKQPRKTEECTRHVKSQERKKFVYIGALPSSYIKILPLSSQKQGGLRVPSMQYNVNGDDEALSLATVKETEGLNHMRQHAEDHQQIDKEVMQPTVAKRAGNGKAHSKNTTAMVSCHVQSLVSIIEELGNSFEEESTDLISLVSKDTADPAMKASLNNIESIGKGQYELFVKERLTERSKPIDDSISRNNLPLWKPGCKSSTSKEKMKLKSVRTDCQLFRRPYIGCQSRDGDLDDFFSHETQGSPHSLSDCGRIRSGSKCDLIQCMDKLVGT</sequence>
<protein>
    <submittedName>
        <fullName evidence="1">Uncharacterized protein</fullName>
    </submittedName>
</protein>
<accession>A0ABN8Q1K7</accession>